<feature type="transmembrane region" description="Helical" evidence="8">
    <location>
        <begin position="22"/>
        <end position="44"/>
    </location>
</feature>
<reference evidence="9" key="1">
    <citation type="journal article" date="2023" name="Mol. Plant Microbe Interact.">
        <title>Elucidating the Obligate Nature and Biological Capacity of an Invasive Fungal Corn Pathogen.</title>
        <authorList>
            <person name="MacCready J.S."/>
            <person name="Roggenkamp E.M."/>
            <person name="Gdanetz K."/>
            <person name="Chilvers M.I."/>
        </authorList>
    </citation>
    <scope>NUCLEOTIDE SEQUENCE</scope>
    <source>
        <strain evidence="9">PM02</strain>
    </source>
</reference>
<sequence length="597" mass="67067">MCLYRCATNCVVRLPPSLPVDLGFAVAYAIFGPGTMGLLMENGWDVIATRVAWSSVWWSLGFVLPSAMILYKFVVVAWQNIKLQRMNGVRSTQVQNPGPFGLAYARRMVLGLMRHKNLELWDELLRSTPGNTAETRLLGRRVLMTTDVENIKAILAAQFGDFGKGEPFHREWHDFLGDSIFTTDGEQWHASRQLIRPQFIRERVSDLDCFETHVHTLFRAIANGGALDGEHQAVDMAAGNGRRLDVSDLFFRYTLDVATEFLLGMDVKSLSTPRQQFADAFAEVQRVQSIISRAGPLHFLVPRRSFWAAMRVVDNLINTYIDRALRLSPSELEARVHKKGGLGYTFLHALAGFTRDRKVLHDQIMAVLLAGRDTTASTLSWTLYELARHPDVVGTLRAEILAVVGPARTPTYDDLKRMKYLSHVLNEVLRLYPSVPFNVRLALRDTTLPRGGGPDGRQPVAVLKDTPIAYSTLLMQRRPDLYPPPDEAAARGLPPPDAFAPDRWSRWQPRPWHYIPFNGGPRICIGQQFALTEMAYVLTRLFQRFDRVVSHMDEVDGGRPTMKADIVLQPGDGVFVSFLEAQNTTKEAPAERAEGGS</sequence>
<evidence type="ECO:0000313" key="9">
    <source>
        <dbReference type="EMBL" id="KAK2073026.1"/>
    </source>
</evidence>
<dbReference type="InterPro" id="IPR047146">
    <property type="entry name" value="Cyt_P450_E_CYP52_fungi"/>
</dbReference>
<keyword evidence="10" id="KW-1185">Reference proteome</keyword>
<keyword evidence="8" id="KW-0812">Transmembrane</keyword>
<accession>A0AAD9I882</accession>
<dbReference type="EMBL" id="JAQQPM010000006">
    <property type="protein sequence ID" value="KAK2073026.1"/>
    <property type="molecule type" value="Genomic_DNA"/>
</dbReference>
<dbReference type="SUPFAM" id="SSF48264">
    <property type="entry name" value="Cytochrome P450"/>
    <property type="match status" value="1"/>
</dbReference>
<dbReference type="InterPro" id="IPR001128">
    <property type="entry name" value="Cyt_P450"/>
</dbReference>
<dbReference type="GO" id="GO:0005506">
    <property type="term" value="F:iron ion binding"/>
    <property type="evidence" value="ECO:0007669"/>
    <property type="project" value="InterPro"/>
</dbReference>
<gene>
    <name evidence="9" type="ORF">P8C59_007340</name>
</gene>
<keyword evidence="8" id="KW-1133">Transmembrane helix</keyword>
<keyword evidence="6 7" id="KW-0503">Monooxygenase</keyword>
<name>A0AAD9I882_9PEZI</name>
<feature type="transmembrane region" description="Helical" evidence="8">
    <location>
        <begin position="56"/>
        <end position="78"/>
    </location>
</feature>
<dbReference type="PANTHER" id="PTHR24287:SF5">
    <property type="entry name" value="P450, PUTATIVE (EUROFUNG)-RELATED"/>
    <property type="match status" value="1"/>
</dbReference>
<comment type="similarity">
    <text evidence="2 7">Belongs to the cytochrome P450 family.</text>
</comment>
<keyword evidence="3 7" id="KW-0479">Metal-binding</keyword>
<dbReference type="AlphaFoldDB" id="A0AAD9I882"/>
<evidence type="ECO:0000256" key="8">
    <source>
        <dbReference type="SAM" id="Phobius"/>
    </source>
</evidence>
<dbReference type="PRINTS" id="PR01239">
    <property type="entry name" value="EP450IICYP52"/>
</dbReference>
<dbReference type="PANTHER" id="PTHR24287">
    <property type="entry name" value="P450, PUTATIVE (EUROFUNG)-RELATED"/>
    <property type="match status" value="1"/>
</dbReference>
<dbReference type="InterPro" id="IPR002974">
    <property type="entry name" value="Cyt_P450_E_CYP52_ascomycetes"/>
</dbReference>
<dbReference type="CDD" id="cd11063">
    <property type="entry name" value="CYP52"/>
    <property type="match status" value="1"/>
</dbReference>
<dbReference type="PRINTS" id="PR00385">
    <property type="entry name" value="P450"/>
</dbReference>
<evidence type="ECO:0000256" key="4">
    <source>
        <dbReference type="ARBA" id="ARBA00023002"/>
    </source>
</evidence>
<dbReference type="Pfam" id="PF00067">
    <property type="entry name" value="p450"/>
    <property type="match status" value="1"/>
</dbReference>
<dbReference type="Gene3D" id="1.10.630.10">
    <property type="entry name" value="Cytochrome P450"/>
    <property type="match status" value="1"/>
</dbReference>
<comment type="cofactor">
    <cofactor evidence="1">
        <name>heme</name>
        <dbReference type="ChEBI" id="CHEBI:30413"/>
    </cofactor>
</comment>
<keyword evidence="8" id="KW-0472">Membrane</keyword>
<evidence type="ECO:0000313" key="10">
    <source>
        <dbReference type="Proteomes" id="UP001217918"/>
    </source>
</evidence>
<dbReference type="InterPro" id="IPR036396">
    <property type="entry name" value="Cyt_P450_sf"/>
</dbReference>
<comment type="caution">
    <text evidence="9">The sequence shown here is derived from an EMBL/GenBank/DDBJ whole genome shotgun (WGS) entry which is preliminary data.</text>
</comment>
<dbReference type="GO" id="GO:0016712">
    <property type="term" value="F:oxidoreductase activity, acting on paired donors, with incorporation or reduction of molecular oxygen, reduced flavin or flavoprotein as one donor, and incorporation of one atom of oxygen"/>
    <property type="evidence" value="ECO:0007669"/>
    <property type="project" value="InterPro"/>
</dbReference>
<dbReference type="GO" id="GO:0020037">
    <property type="term" value="F:heme binding"/>
    <property type="evidence" value="ECO:0007669"/>
    <property type="project" value="InterPro"/>
</dbReference>
<evidence type="ECO:0000256" key="2">
    <source>
        <dbReference type="ARBA" id="ARBA00010617"/>
    </source>
</evidence>
<keyword evidence="5 7" id="KW-0408">Iron</keyword>
<dbReference type="Proteomes" id="UP001217918">
    <property type="component" value="Unassembled WGS sequence"/>
</dbReference>
<organism evidence="9 10">
    <name type="scientific">Phyllachora maydis</name>
    <dbReference type="NCBI Taxonomy" id="1825666"/>
    <lineage>
        <taxon>Eukaryota</taxon>
        <taxon>Fungi</taxon>
        <taxon>Dikarya</taxon>
        <taxon>Ascomycota</taxon>
        <taxon>Pezizomycotina</taxon>
        <taxon>Sordariomycetes</taxon>
        <taxon>Sordariomycetidae</taxon>
        <taxon>Phyllachorales</taxon>
        <taxon>Phyllachoraceae</taxon>
        <taxon>Phyllachora</taxon>
    </lineage>
</organism>
<evidence type="ECO:0000256" key="3">
    <source>
        <dbReference type="ARBA" id="ARBA00022723"/>
    </source>
</evidence>
<evidence type="ECO:0000256" key="7">
    <source>
        <dbReference type="RuleBase" id="RU000461"/>
    </source>
</evidence>
<evidence type="ECO:0008006" key="11">
    <source>
        <dbReference type="Google" id="ProtNLM"/>
    </source>
</evidence>
<evidence type="ECO:0000256" key="6">
    <source>
        <dbReference type="ARBA" id="ARBA00023033"/>
    </source>
</evidence>
<protein>
    <recommendedName>
        <fullName evidence="11">Cytochrome P450</fullName>
    </recommendedName>
</protein>
<dbReference type="InterPro" id="IPR017972">
    <property type="entry name" value="Cyt_P450_CS"/>
</dbReference>
<proteinExistence type="inferred from homology"/>
<dbReference type="PROSITE" id="PS00086">
    <property type="entry name" value="CYTOCHROME_P450"/>
    <property type="match status" value="1"/>
</dbReference>
<keyword evidence="7" id="KW-0349">Heme</keyword>
<evidence type="ECO:0000256" key="1">
    <source>
        <dbReference type="ARBA" id="ARBA00001971"/>
    </source>
</evidence>
<evidence type="ECO:0000256" key="5">
    <source>
        <dbReference type="ARBA" id="ARBA00023004"/>
    </source>
</evidence>
<keyword evidence="4 7" id="KW-0560">Oxidoreductase</keyword>